<evidence type="ECO:0000259" key="3">
    <source>
        <dbReference type="PROSITE" id="PS50249"/>
    </source>
</evidence>
<dbReference type="Pfam" id="PF03665">
    <property type="entry name" value="UPF0172"/>
    <property type="match status" value="1"/>
</dbReference>
<proteinExistence type="inferred from homology"/>
<sequence>MGEVEFSARAYAKMRLHAAAHPPATVTGLLLGRRAGPPACLCLADCVPLFHRGPTLGAMLDVALNQVDAWASRSNLLLAGCYQAKAGLDDTSPSPLVLKMAGRLAELFEDAVLIMLDNLKLTMDPQVPPVIVMEQRDQHWLPKDKNLAYTRLVDFDAHLDDIRLDWTNQQLNMEIAQLAAVANGST</sequence>
<comment type="similarity">
    <text evidence="1">Belongs to the EMC8/EMC9 family.</text>
</comment>
<dbReference type="InterPro" id="IPR037518">
    <property type="entry name" value="MPN"/>
</dbReference>
<evidence type="ECO:0000256" key="2">
    <source>
        <dbReference type="ARBA" id="ARBA00046436"/>
    </source>
</evidence>
<comment type="subunit">
    <text evidence="2">Component of the ER membrane protein complex (EMC). EMC8 and EMC9 are mutually exclusive subunits of the EMC complex.</text>
</comment>
<feature type="domain" description="MPN" evidence="3">
    <location>
        <begin position="4"/>
        <end position="139"/>
    </location>
</feature>
<dbReference type="CDD" id="cd08060">
    <property type="entry name" value="MPN_UPF0172"/>
    <property type="match status" value="1"/>
</dbReference>
<dbReference type="GO" id="GO:0072546">
    <property type="term" value="C:EMC complex"/>
    <property type="evidence" value="ECO:0007669"/>
    <property type="project" value="InterPro"/>
</dbReference>
<dbReference type="InterPro" id="IPR005366">
    <property type="entry name" value="EMC8/9"/>
</dbReference>
<organism evidence="4 5">
    <name type="scientific">Pelusios castaneus</name>
    <name type="common">West African mud turtle</name>
    <dbReference type="NCBI Taxonomy" id="367368"/>
    <lineage>
        <taxon>Eukaryota</taxon>
        <taxon>Metazoa</taxon>
        <taxon>Chordata</taxon>
        <taxon>Craniata</taxon>
        <taxon>Vertebrata</taxon>
        <taxon>Euteleostomi</taxon>
        <taxon>Archelosauria</taxon>
        <taxon>Testudinata</taxon>
        <taxon>Testudines</taxon>
        <taxon>Pleurodira</taxon>
        <taxon>Pelomedusidae</taxon>
        <taxon>Pelusios</taxon>
    </lineage>
</organism>
<evidence type="ECO:0000313" key="5">
    <source>
        <dbReference type="Proteomes" id="UP000694393"/>
    </source>
</evidence>
<dbReference type="Ensembl" id="ENSPCET00000012651.1">
    <property type="protein sequence ID" value="ENSPCEP00000012223.1"/>
    <property type="gene ID" value="ENSPCEG00000009738.1"/>
</dbReference>
<protein>
    <submittedName>
        <fullName evidence="4">ER membrane protein complex subunit 9</fullName>
    </submittedName>
</protein>
<dbReference type="Proteomes" id="UP000694393">
    <property type="component" value="Unplaced"/>
</dbReference>
<reference evidence="4" key="2">
    <citation type="submission" date="2025-09" db="UniProtKB">
        <authorList>
            <consortium name="Ensembl"/>
        </authorList>
    </citation>
    <scope>IDENTIFICATION</scope>
</reference>
<dbReference type="PANTHER" id="PTHR12941">
    <property type="entry name" value="ER MEMBRANE PROTEIN COMPLEX"/>
    <property type="match status" value="1"/>
</dbReference>
<accession>A0A8C8VJI4</accession>
<dbReference type="PROSITE" id="PS50249">
    <property type="entry name" value="MPN"/>
    <property type="match status" value="1"/>
</dbReference>
<keyword evidence="5" id="KW-1185">Reference proteome</keyword>
<name>A0A8C8VJI4_9SAUR</name>
<reference evidence="4" key="1">
    <citation type="submission" date="2025-08" db="UniProtKB">
        <authorList>
            <consortium name="Ensembl"/>
        </authorList>
    </citation>
    <scope>IDENTIFICATION</scope>
</reference>
<dbReference type="PANTHER" id="PTHR12941:SF12">
    <property type="entry name" value="ER MEMBRANE PROTEIN COMPLEX SUBUNIT 9"/>
    <property type="match status" value="1"/>
</dbReference>
<evidence type="ECO:0000256" key="1">
    <source>
        <dbReference type="ARBA" id="ARBA00007461"/>
    </source>
</evidence>
<dbReference type="AlphaFoldDB" id="A0A8C8VJI4"/>
<evidence type="ECO:0000313" key="4">
    <source>
        <dbReference type="Ensembl" id="ENSPCEP00000012223.1"/>
    </source>
</evidence>